<gene>
    <name evidence="1" type="ORF">S03H2_50750</name>
</gene>
<feature type="non-terminal residue" evidence="1">
    <location>
        <position position="1"/>
    </location>
</feature>
<evidence type="ECO:0000313" key="1">
    <source>
        <dbReference type="EMBL" id="GAH67862.1"/>
    </source>
</evidence>
<dbReference type="AlphaFoldDB" id="X1HEM2"/>
<feature type="non-terminal residue" evidence="1">
    <location>
        <position position="261"/>
    </location>
</feature>
<protein>
    <submittedName>
        <fullName evidence="1">Uncharacterized protein</fullName>
    </submittedName>
</protein>
<organism evidence="1">
    <name type="scientific">marine sediment metagenome</name>
    <dbReference type="NCBI Taxonomy" id="412755"/>
    <lineage>
        <taxon>unclassified sequences</taxon>
        <taxon>metagenomes</taxon>
        <taxon>ecological metagenomes</taxon>
    </lineage>
</organism>
<sequence>SYINDEGSNDLLIYNYVSEDWLTIIDDSIYSSFSEHSYAIGSDYYDQDYNLKFKFVDWSPETYHQFYLDQFRIDYSYSKTGGNINADITKTINDNFLNRYDTGFSNYKKLYDITIEFDYRFTKELPQYGDLAKFLIDATEYDLIRDGSWHSFSETSEFDSTSKDSFDLKFTASNGLLELNNMDYSLVFKCIDTNDHIFLQQDFNVEYPFDFQYPIEQPFIEIDYSLVCFDDGLTYYNTFGRNDKLEIIYNIKADGLWYESV</sequence>
<comment type="caution">
    <text evidence="1">The sequence shown here is derived from an EMBL/GenBank/DDBJ whole genome shotgun (WGS) entry which is preliminary data.</text>
</comment>
<accession>X1HEM2</accession>
<reference evidence="1" key="1">
    <citation type="journal article" date="2014" name="Front. Microbiol.">
        <title>High frequency of phylogenetically diverse reductive dehalogenase-homologous genes in deep subseafloor sedimentary metagenomes.</title>
        <authorList>
            <person name="Kawai M."/>
            <person name="Futagami T."/>
            <person name="Toyoda A."/>
            <person name="Takaki Y."/>
            <person name="Nishi S."/>
            <person name="Hori S."/>
            <person name="Arai W."/>
            <person name="Tsubouchi T."/>
            <person name="Morono Y."/>
            <person name="Uchiyama I."/>
            <person name="Ito T."/>
            <person name="Fujiyama A."/>
            <person name="Inagaki F."/>
            <person name="Takami H."/>
        </authorList>
    </citation>
    <scope>NUCLEOTIDE SEQUENCE</scope>
    <source>
        <strain evidence="1">Expedition CK06-06</strain>
    </source>
</reference>
<name>X1HEM2_9ZZZZ</name>
<dbReference type="EMBL" id="BARU01032159">
    <property type="protein sequence ID" value="GAH67862.1"/>
    <property type="molecule type" value="Genomic_DNA"/>
</dbReference>
<proteinExistence type="predicted"/>